<sequence length="263" mass="29131">MKINKTSGLLMGMVAIVLAACNKDNNNFLYNDAALSITVKGYNATKEELAVKIDTIHLPGTLRAEGAFELRNSFAFKGDQQAVKVTVSEQSTGKLILEKEFKKEADAGDVSFLYMNGKVSDMPEKPAVKEEKISLIYMFIPDVTHYSEPVDIVIGKYFVTPRVFEEVSRIKGVKPNEFSQPATFSTFPTGKQEYNGVVTSVSFQVRIFKAGTNTPYVDGTAYTWNDISTTAPKPASTTAVSKLYIFSEFPSGNLMRFSTRLDY</sequence>
<feature type="chain" id="PRO_5045792973" description="DUF4843 domain-containing protein" evidence="1">
    <location>
        <begin position="20"/>
        <end position="263"/>
    </location>
</feature>
<keyword evidence="3" id="KW-1185">Reference proteome</keyword>
<dbReference type="RefSeq" id="WP_188091786.1">
    <property type="nucleotide sequence ID" value="NZ_JACVFC010000006.1"/>
</dbReference>
<dbReference type="EMBL" id="JACVFC010000006">
    <property type="protein sequence ID" value="MBC9934694.1"/>
    <property type="molecule type" value="Genomic_DNA"/>
</dbReference>
<reference evidence="2 3" key="1">
    <citation type="submission" date="2020-09" db="EMBL/GenBank/DDBJ databases">
        <title>Genome sequences of type strains of Chitinophaga qingshengii and Chitinophaga varians.</title>
        <authorList>
            <person name="Kittiwongwattana C."/>
        </authorList>
    </citation>
    <scope>NUCLEOTIDE SEQUENCE [LARGE SCALE GENOMIC DNA]</scope>
    <source>
        <strain evidence="2 3">JCM 30026</strain>
    </source>
</reference>
<protein>
    <recommendedName>
        <fullName evidence="4">DUF4843 domain-containing protein</fullName>
    </recommendedName>
</protein>
<evidence type="ECO:0000313" key="2">
    <source>
        <dbReference type="EMBL" id="MBC9934694.1"/>
    </source>
</evidence>
<accession>A0ABR7TYR0</accession>
<dbReference type="PROSITE" id="PS51257">
    <property type="entry name" value="PROKAR_LIPOPROTEIN"/>
    <property type="match status" value="1"/>
</dbReference>
<evidence type="ECO:0000313" key="3">
    <source>
        <dbReference type="Proteomes" id="UP000659124"/>
    </source>
</evidence>
<organism evidence="2 3">
    <name type="scientific">Chitinophaga qingshengii</name>
    <dbReference type="NCBI Taxonomy" id="1569794"/>
    <lineage>
        <taxon>Bacteria</taxon>
        <taxon>Pseudomonadati</taxon>
        <taxon>Bacteroidota</taxon>
        <taxon>Chitinophagia</taxon>
        <taxon>Chitinophagales</taxon>
        <taxon>Chitinophagaceae</taxon>
        <taxon>Chitinophaga</taxon>
    </lineage>
</organism>
<name>A0ABR7TYR0_9BACT</name>
<proteinExistence type="predicted"/>
<evidence type="ECO:0000256" key="1">
    <source>
        <dbReference type="SAM" id="SignalP"/>
    </source>
</evidence>
<keyword evidence="1" id="KW-0732">Signal</keyword>
<gene>
    <name evidence="2" type="ORF">ICL07_30230</name>
</gene>
<feature type="signal peptide" evidence="1">
    <location>
        <begin position="1"/>
        <end position="19"/>
    </location>
</feature>
<comment type="caution">
    <text evidence="2">The sequence shown here is derived from an EMBL/GenBank/DDBJ whole genome shotgun (WGS) entry which is preliminary data.</text>
</comment>
<dbReference type="Proteomes" id="UP000659124">
    <property type="component" value="Unassembled WGS sequence"/>
</dbReference>
<evidence type="ECO:0008006" key="4">
    <source>
        <dbReference type="Google" id="ProtNLM"/>
    </source>
</evidence>